<proteinExistence type="predicted"/>
<accession>A0A5C7GXU1</accession>
<dbReference type="Pfam" id="PF03140">
    <property type="entry name" value="DUF247"/>
    <property type="match status" value="1"/>
</dbReference>
<dbReference type="Proteomes" id="UP000323000">
    <property type="component" value="Chromosome 12"/>
</dbReference>
<dbReference type="InterPro" id="IPR004158">
    <property type="entry name" value="DUF247_pln"/>
</dbReference>
<dbReference type="EMBL" id="VAHF01000012">
    <property type="protein sequence ID" value="TXG49573.1"/>
    <property type="molecule type" value="Genomic_DNA"/>
</dbReference>
<evidence type="ECO:0000313" key="2">
    <source>
        <dbReference type="EMBL" id="TXG49573.1"/>
    </source>
</evidence>
<dbReference type="PANTHER" id="PTHR31170:SF9">
    <property type="entry name" value="PROTEIN, PUTATIVE (DUF247)-RELATED"/>
    <property type="match status" value="1"/>
</dbReference>
<comment type="caution">
    <text evidence="2">The sequence shown here is derived from an EMBL/GenBank/DDBJ whole genome shotgun (WGS) entry which is preliminary data.</text>
</comment>
<organism evidence="2 3">
    <name type="scientific">Acer yangbiense</name>
    <dbReference type="NCBI Taxonomy" id="1000413"/>
    <lineage>
        <taxon>Eukaryota</taxon>
        <taxon>Viridiplantae</taxon>
        <taxon>Streptophyta</taxon>
        <taxon>Embryophyta</taxon>
        <taxon>Tracheophyta</taxon>
        <taxon>Spermatophyta</taxon>
        <taxon>Magnoliopsida</taxon>
        <taxon>eudicotyledons</taxon>
        <taxon>Gunneridae</taxon>
        <taxon>Pentapetalae</taxon>
        <taxon>rosids</taxon>
        <taxon>malvids</taxon>
        <taxon>Sapindales</taxon>
        <taxon>Sapindaceae</taxon>
        <taxon>Hippocastanoideae</taxon>
        <taxon>Acereae</taxon>
        <taxon>Acer</taxon>
    </lineage>
</organism>
<dbReference type="AlphaFoldDB" id="A0A5C7GXU1"/>
<protein>
    <submittedName>
        <fullName evidence="2">Uncharacterized protein</fullName>
    </submittedName>
</protein>
<dbReference type="OrthoDB" id="591587at2759"/>
<evidence type="ECO:0000256" key="1">
    <source>
        <dbReference type="SAM" id="MobiDB-lite"/>
    </source>
</evidence>
<feature type="compositionally biased region" description="Basic and acidic residues" evidence="1">
    <location>
        <begin position="22"/>
        <end position="32"/>
    </location>
</feature>
<gene>
    <name evidence="2" type="ORF">EZV62_025448</name>
</gene>
<sequence>MQILKISLAKIFRRRNIEMEKNESSGIPDHDVVVSPDDPDDPNDPVVSTDYDEKEFHRVLFNRCASHIGKRRGEFPQVYIDLESSSSKHEKHQPNDIRIVIEELEYIFGAEALKNIHERPVRQCCVYKVPRDLRNIDIKAYTPQVISIGPFHHGNTVLSEMENQKLRYMFEFGRREGPEKVKEFKRFIEEKEQIIRNYYQENSKLESPEFVKMILRDAVFIIEFFLKNAEPVNERKFDFFLDTLHVRAAITRDLQLLENQLPYFLLKNLFVKGAFLNFTKKDYPHHDPFLILSLRFFFNTGNEVFPKPKNRIQHFTDLIRYFLLMDFLQQDQKQGEYVRDLPTATKLHGSGVKFKKQEIEGGSSLKITCEYVPRAIRIPYFKSCQLPIPYFKACELRIPCIKIDDWSECLYRNLMALELCLYPSETHICNFILLMDFLINTEKDVDLFVKEGIIFSLLVDNATVTKMFNNLGLQIIPSPSVYHDICKKLKEHYDSHRCVRRWNDGMATLKTVYFGGI</sequence>
<reference evidence="3" key="1">
    <citation type="journal article" date="2019" name="Gigascience">
        <title>De novo genome assembly of the endangered Acer yangbiense, a plant species with extremely small populations endemic to Yunnan Province, China.</title>
        <authorList>
            <person name="Yang J."/>
            <person name="Wariss H.M."/>
            <person name="Tao L."/>
            <person name="Zhang R."/>
            <person name="Yun Q."/>
            <person name="Hollingsworth P."/>
            <person name="Dao Z."/>
            <person name="Luo G."/>
            <person name="Guo H."/>
            <person name="Ma Y."/>
            <person name="Sun W."/>
        </authorList>
    </citation>
    <scope>NUCLEOTIDE SEQUENCE [LARGE SCALE GENOMIC DNA]</scope>
    <source>
        <strain evidence="3">cv. Malutang</strain>
    </source>
</reference>
<dbReference type="PANTHER" id="PTHR31170">
    <property type="entry name" value="BNAC04G53230D PROTEIN"/>
    <property type="match status" value="1"/>
</dbReference>
<keyword evidence="3" id="KW-1185">Reference proteome</keyword>
<feature type="region of interest" description="Disordered" evidence="1">
    <location>
        <begin position="22"/>
        <end position="44"/>
    </location>
</feature>
<name>A0A5C7GXU1_9ROSI</name>
<evidence type="ECO:0000313" key="3">
    <source>
        <dbReference type="Proteomes" id="UP000323000"/>
    </source>
</evidence>